<evidence type="ECO:0000259" key="3">
    <source>
        <dbReference type="Pfam" id="PF07687"/>
    </source>
</evidence>
<evidence type="ECO:0000313" key="5">
    <source>
        <dbReference type="Proteomes" id="UP000570514"/>
    </source>
</evidence>
<dbReference type="Pfam" id="PF01546">
    <property type="entry name" value="Peptidase_M20"/>
    <property type="match status" value="1"/>
</dbReference>
<evidence type="ECO:0000313" key="4">
    <source>
        <dbReference type="EMBL" id="NIK87364.1"/>
    </source>
</evidence>
<dbReference type="FunFam" id="3.30.70.360:FF:000004">
    <property type="entry name" value="Peptidase M20 domain-containing protein 2"/>
    <property type="match status" value="1"/>
</dbReference>
<keyword evidence="1 4" id="KW-0378">Hydrolase</keyword>
<dbReference type="InterPro" id="IPR017439">
    <property type="entry name" value="Amidohydrolase"/>
</dbReference>
<dbReference type="Gene3D" id="3.30.70.360">
    <property type="match status" value="1"/>
</dbReference>
<dbReference type="Pfam" id="PF07687">
    <property type="entry name" value="M20_dimer"/>
    <property type="match status" value="1"/>
</dbReference>
<dbReference type="NCBIfam" id="TIGR01891">
    <property type="entry name" value="amidohydrolases"/>
    <property type="match status" value="1"/>
</dbReference>
<feature type="domain" description="Peptidase M20 dimerisation" evidence="3">
    <location>
        <begin position="171"/>
        <end position="261"/>
    </location>
</feature>
<keyword evidence="5" id="KW-1185">Reference proteome</keyword>
<sequence length="413" mass="43931">MSIDSLRRDVISAIDALKGELIGISHAIHSEPEISLQEFKASARLADAASEHGMAVTREAYGMPTAFATEFGKADGPTIAILSEYDALPGIGHACGHNVIAAIGYGAAVALSKIGLPGKVRYLGTPAEEAHGGKELMARHGAFDGVDAAMMIHPANMNLMTMPTIAVADVEAIYHGKAAHASAMPFRGLNALDAVITAYSSIAQLRQHIRNSERIHGIITDGGMAPNIVPERAACRFFIRAPDVHDLTVLKKRVVACFEAGALATGCRLELKWTGADYLDLKTNWPLAEEFQKHAEALGRQFFKMEDIPQGFAGSTDMGNVSHRVPSIHPMLAVAPSDVIIHHPDFAHWAAADAGDQAVLDGAKALALTALDMMADTHLLVRVKSDFAASAELSRLAVQEVSHQHHHGGCGCC</sequence>
<name>A0A846MV80_9PROT</name>
<dbReference type="InterPro" id="IPR011650">
    <property type="entry name" value="Peptidase_M20_dimer"/>
</dbReference>
<dbReference type="RefSeq" id="WP_167080909.1">
    <property type="nucleotide sequence ID" value="NZ_BAAADC010000001.1"/>
</dbReference>
<organism evidence="4 5">
    <name type="scientific">Rhizomicrobium palustre</name>
    <dbReference type="NCBI Taxonomy" id="189966"/>
    <lineage>
        <taxon>Bacteria</taxon>
        <taxon>Pseudomonadati</taxon>
        <taxon>Pseudomonadota</taxon>
        <taxon>Alphaproteobacteria</taxon>
        <taxon>Micropepsales</taxon>
        <taxon>Micropepsaceae</taxon>
        <taxon>Rhizomicrobium</taxon>
    </lineage>
</organism>
<dbReference type="GO" id="GO:0046657">
    <property type="term" value="P:folic acid catabolic process"/>
    <property type="evidence" value="ECO:0007669"/>
    <property type="project" value="TreeGrafter"/>
</dbReference>
<dbReference type="InterPro" id="IPR002933">
    <property type="entry name" value="Peptidase_M20"/>
</dbReference>
<dbReference type="InterPro" id="IPR036264">
    <property type="entry name" value="Bact_exopeptidase_dim_dom"/>
</dbReference>
<evidence type="ECO:0000256" key="1">
    <source>
        <dbReference type="ARBA" id="ARBA00022801"/>
    </source>
</evidence>
<accession>A0A846MV80</accession>
<dbReference type="Gene3D" id="3.40.630.10">
    <property type="entry name" value="Zn peptidases"/>
    <property type="match status" value="1"/>
</dbReference>
<dbReference type="InterPro" id="IPR052030">
    <property type="entry name" value="Peptidase_M20/M20A_hydrolases"/>
</dbReference>
<reference evidence="4 5" key="1">
    <citation type="submission" date="2020-03" db="EMBL/GenBank/DDBJ databases">
        <title>Genomic Encyclopedia of Type Strains, Phase IV (KMG-IV): sequencing the most valuable type-strain genomes for metagenomic binning, comparative biology and taxonomic classification.</title>
        <authorList>
            <person name="Goeker M."/>
        </authorList>
    </citation>
    <scope>NUCLEOTIDE SEQUENCE [LARGE SCALE GENOMIC DNA]</scope>
    <source>
        <strain evidence="4 5">DSM 19867</strain>
    </source>
</reference>
<dbReference type="GO" id="GO:0016805">
    <property type="term" value="F:dipeptidase activity"/>
    <property type="evidence" value="ECO:0007669"/>
    <property type="project" value="InterPro"/>
</dbReference>
<dbReference type="InterPro" id="IPR017144">
    <property type="entry name" value="Xaa-Arg_dipeptidase"/>
</dbReference>
<comment type="similarity">
    <text evidence="2">Belongs to the peptidase M20A family.</text>
</comment>
<dbReference type="PIRSF" id="PIRSF037226">
    <property type="entry name" value="Amidohydrolase_ACY1L2_prd"/>
    <property type="match status" value="1"/>
</dbReference>
<dbReference type="AlphaFoldDB" id="A0A846MV80"/>
<protein>
    <recommendedName>
        <fullName evidence="2">Peptidase M20 domain-containing protein 2</fullName>
    </recommendedName>
</protein>
<dbReference type="CDD" id="cd05672">
    <property type="entry name" value="M20_ACY1L2-like"/>
    <property type="match status" value="1"/>
</dbReference>
<dbReference type="GO" id="GO:0005737">
    <property type="term" value="C:cytoplasm"/>
    <property type="evidence" value="ECO:0007669"/>
    <property type="project" value="TreeGrafter"/>
</dbReference>
<dbReference type="SUPFAM" id="SSF53187">
    <property type="entry name" value="Zn-dependent exopeptidases"/>
    <property type="match status" value="1"/>
</dbReference>
<proteinExistence type="inferred from homology"/>
<dbReference type="PANTHER" id="PTHR30575">
    <property type="entry name" value="PEPTIDASE M20"/>
    <property type="match status" value="1"/>
</dbReference>
<dbReference type="PANTHER" id="PTHR30575:SF0">
    <property type="entry name" value="XAA-ARG DIPEPTIDASE"/>
    <property type="match status" value="1"/>
</dbReference>
<dbReference type="EMBL" id="JAASRM010000001">
    <property type="protein sequence ID" value="NIK87364.1"/>
    <property type="molecule type" value="Genomic_DNA"/>
</dbReference>
<dbReference type="GO" id="GO:0071713">
    <property type="term" value="F:para-aminobenzoyl-glutamate hydrolase activity"/>
    <property type="evidence" value="ECO:0007669"/>
    <property type="project" value="TreeGrafter"/>
</dbReference>
<gene>
    <name evidence="4" type="ORF">FHS83_000682</name>
</gene>
<comment type="caution">
    <text evidence="4">The sequence shown here is derived from an EMBL/GenBank/DDBJ whole genome shotgun (WGS) entry which is preliminary data.</text>
</comment>
<evidence type="ECO:0000256" key="2">
    <source>
        <dbReference type="PIRNR" id="PIRNR037226"/>
    </source>
</evidence>
<dbReference type="SUPFAM" id="SSF55031">
    <property type="entry name" value="Bacterial exopeptidase dimerisation domain"/>
    <property type="match status" value="1"/>
</dbReference>
<dbReference type="Proteomes" id="UP000570514">
    <property type="component" value="Unassembled WGS sequence"/>
</dbReference>